<reference evidence="3 4" key="1">
    <citation type="journal article" date="2016" name="ISME J.">
        <title>Chasing the elusive Euryarchaeota class WSA2: genomes reveal a uniquely fastidious methyl-reducing methanogen.</title>
        <authorList>
            <person name="Nobu M.K."/>
            <person name="Narihiro T."/>
            <person name="Kuroda K."/>
            <person name="Mei R."/>
            <person name="Liu W.T."/>
        </authorList>
    </citation>
    <scope>NUCLEOTIDE SEQUENCE [LARGE SCALE GENOMIC DNA]</scope>
    <source>
        <strain evidence="3">U1lsi0528_Bin055</strain>
    </source>
</reference>
<comment type="caution">
    <text evidence="3">The sequence shown here is derived from an EMBL/GenBank/DDBJ whole genome shotgun (WGS) entry which is preliminary data.</text>
</comment>
<evidence type="ECO:0000256" key="1">
    <source>
        <dbReference type="ARBA" id="ARBA00010824"/>
    </source>
</evidence>
<protein>
    <recommendedName>
        <fullName evidence="2">UPF0179 protein AMQ22_01036</fullName>
    </recommendedName>
</protein>
<sequence>MILTLLPKNLAKPGFSFVAGEGDKECKECRFYKTCVENLKPGRIYTVSSVRNIEHPCKIHDSGVKIVEVNESKIEAAIPKKYAIEGATSIFSFSCNERCQYHDLCVPDGIKIGDKFHIIAINEKLECPLGNNILRITLKRKD</sequence>
<dbReference type="Proteomes" id="UP000075398">
    <property type="component" value="Unassembled WGS sequence"/>
</dbReference>
<gene>
    <name evidence="3" type="ORF">AMQ22_01036</name>
</gene>
<accession>A0A150J465</accession>
<dbReference type="PANTHER" id="PTHR40699:SF1">
    <property type="entry name" value="UPF0179 PROTEIN MJ1627"/>
    <property type="match status" value="1"/>
</dbReference>
<name>A0A150J465_9EURY</name>
<organism evidence="3 4">
    <name type="scientific">Candidatus Methanofastidiosum methylothiophilum</name>
    <dbReference type="NCBI Taxonomy" id="1705564"/>
    <lineage>
        <taxon>Archaea</taxon>
        <taxon>Methanobacteriati</taxon>
        <taxon>Methanobacteriota</taxon>
        <taxon>Stenosarchaea group</taxon>
        <taxon>Candidatus Methanofastidiosia</taxon>
        <taxon>Candidatus Methanofastidiosales</taxon>
        <taxon>Candidatus Methanofastidiosaceae</taxon>
        <taxon>Candidatus Methanofastidiosum</taxon>
    </lineage>
</organism>
<evidence type="ECO:0000313" key="3">
    <source>
        <dbReference type="EMBL" id="KYC52016.1"/>
    </source>
</evidence>
<evidence type="ECO:0000256" key="2">
    <source>
        <dbReference type="HAMAP-Rule" id="MF_00498"/>
    </source>
</evidence>
<comment type="similarity">
    <text evidence="1 2">Belongs to the UPF0179 family.</text>
</comment>
<dbReference type="EMBL" id="LNGC01000037">
    <property type="protein sequence ID" value="KYC52016.1"/>
    <property type="molecule type" value="Genomic_DNA"/>
</dbReference>
<dbReference type="PANTHER" id="PTHR40699">
    <property type="entry name" value="UPF0179 PROTEIN MJ1627"/>
    <property type="match status" value="1"/>
</dbReference>
<dbReference type="InterPro" id="IPR005369">
    <property type="entry name" value="UPF0179"/>
</dbReference>
<evidence type="ECO:0000313" key="4">
    <source>
        <dbReference type="Proteomes" id="UP000075398"/>
    </source>
</evidence>
<proteinExistence type="inferred from homology"/>
<dbReference type="HAMAP" id="MF_00498">
    <property type="entry name" value="UPF0179"/>
    <property type="match status" value="1"/>
</dbReference>
<dbReference type="Pfam" id="PF03684">
    <property type="entry name" value="UPF0179"/>
    <property type="match status" value="1"/>
</dbReference>
<dbReference type="AlphaFoldDB" id="A0A150J465"/>
<dbReference type="STRING" id="1705564.APG08_00453"/>